<organism evidence="5 6">
    <name type="scientific">Kutzneria buriramensis</name>
    <dbReference type="NCBI Taxonomy" id="1045776"/>
    <lineage>
        <taxon>Bacteria</taxon>
        <taxon>Bacillati</taxon>
        <taxon>Actinomycetota</taxon>
        <taxon>Actinomycetes</taxon>
        <taxon>Pseudonocardiales</taxon>
        <taxon>Pseudonocardiaceae</taxon>
        <taxon>Kutzneria</taxon>
    </lineage>
</organism>
<evidence type="ECO:0000256" key="4">
    <source>
        <dbReference type="SAM" id="MobiDB-lite"/>
    </source>
</evidence>
<dbReference type="Gene3D" id="3.40.50.720">
    <property type="entry name" value="NAD(P)-binding Rossmann-like Domain"/>
    <property type="match status" value="1"/>
</dbReference>
<gene>
    <name evidence="5" type="ORF">BCF44_106533</name>
</gene>
<dbReference type="NCBIfam" id="NF005065">
    <property type="entry name" value="PRK06482.1"/>
    <property type="match status" value="1"/>
</dbReference>
<dbReference type="OrthoDB" id="9792003at2"/>
<comment type="caution">
    <text evidence="5">The sequence shown here is derived from an EMBL/GenBank/DDBJ whole genome shotgun (WGS) entry which is preliminary data.</text>
</comment>
<evidence type="ECO:0000313" key="6">
    <source>
        <dbReference type="Proteomes" id="UP000256269"/>
    </source>
</evidence>
<keyword evidence="6" id="KW-1185">Reference proteome</keyword>
<dbReference type="PRINTS" id="PR00080">
    <property type="entry name" value="SDRFAMILY"/>
</dbReference>
<dbReference type="RefSeq" id="WP_116175971.1">
    <property type="nucleotide sequence ID" value="NZ_CP144375.1"/>
</dbReference>
<dbReference type="PRINTS" id="PR00081">
    <property type="entry name" value="GDHRDH"/>
</dbReference>
<keyword evidence="2" id="KW-0560">Oxidoreductase</keyword>
<proteinExistence type="inferred from homology"/>
<dbReference type="InterPro" id="IPR002347">
    <property type="entry name" value="SDR_fam"/>
</dbReference>
<feature type="region of interest" description="Disordered" evidence="4">
    <location>
        <begin position="264"/>
        <end position="292"/>
    </location>
</feature>
<evidence type="ECO:0000256" key="1">
    <source>
        <dbReference type="ARBA" id="ARBA00006484"/>
    </source>
</evidence>
<dbReference type="Proteomes" id="UP000256269">
    <property type="component" value="Unassembled WGS sequence"/>
</dbReference>
<protein>
    <submittedName>
        <fullName evidence="5">Short-subunit dehydrogenase</fullName>
    </submittedName>
</protein>
<evidence type="ECO:0000256" key="2">
    <source>
        <dbReference type="ARBA" id="ARBA00023002"/>
    </source>
</evidence>
<dbReference type="CDD" id="cd05374">
    <property type="entry name" value="17beta-HSD-like_SDR_c"/>
    <property type="match status" value="1"/>
</dbReference>
<dbReference type="GO" id="GO:0016491">
    <property type="term" value="F:oxidoreductase activity"/>
    <property type="evidence" value="ECO:0007669"/>
    <property type="project" value="UniProtKB-KW"/>
</dbReference>
<dbReference type="PANTHER" id="PTHR43976">
    <property type="entry name" value="SHORT CHAIN DEHYDROGENASE"/>
    <property type="match status" value="1"/>
</dbReference>
<sequence>MTRTWLITGVSSGFGRQLAEQLLVRGDRVAGTVRRLDVVADLAEHYGDTFRSALLDLTDTARIREVVDSIVAEFGRPEVVVSNAGYGLFGAAEEASDEQVRHQIDTNLLGSIQLIRAVLPHLRAAGGGRILQLSSVGGQTAHPGGSLYHATKWGMEGFVEALATEVAPFGIGVTIVEPGGARTKFGQGGLRFGTPLNAYDGTPAAQVRAFREGVPNSIVFGDPERMAATMIASVDQEPAPLRLVLGTDSWTAITSALESRLADVRPQKDNAATTDHSDAAAHGSDIPWADSH</sequence>
<evidence type="ECO:0000256" key="3">
    <source>
        <dbReference type="RuleBase" id="RU000363"/>
    </source>
</evidence>
<dbReference type="PANTHER" id="PTHR43976:SF16">
    <property type="entry name" value="SHORT-CHAIN DEHYDROGENASE_REDUCTASE FAMILY PROTEIN"/>
    <property type="match status" value="1"/>
</dbReference>
<dbReference type="SUPFAM" id="SSF51735">
    <property type="entry name" value="NAD(P)-binding Rossmann-fold domains"/>
    <property type="match status" value="1"/>
</dbReference>
<comment type="similarity">
    <text evidence="1 3">Belongs to the short-chain dehydrogenases/reductases (SDR) family.</text>
</comment>
<dbReference type="InterPro" id="IPR036291">
    <property type="entry name" value="NAD(P)-bd_dom_sf"/>
</dbReference>
<dbReference type="EMBL" id="QUNO01000006">
    <property type="protein sequence ID" value="REH47368.1"/>
    <property type="molecule type" value="Genomic_DNA"/>
</dbReference>
<reference evidence="5 6" key="1">
    <citation type="submission" date="2018-08" db="EMBL/GenBank/DDBJ databases">
        <title>Genomic Encyclopedia of Archaeal and Bacterial Type Strains, Phase II (KMG-II): from individual species to whole genera.</title>
        <authorList>
            <person name="Goeker M."/>
        </authorList>
    </citation>
    <scope>NUCLEOTIDE SEQUENCE [LARGE SCALE GENOMIC DNA]</scope>
    <source>
        <strain evidence="5 6">DSM 45791</strain>
    </source>
</reference>
<accession>A0A3E0HLT6</accession>
<dbReference type="InterPro" id="IPR051911">
    <property type="entry name" value="SDR_oxidoreductase"/>
</dbReference>
<dbReference type="Pfam" id="PF00106">
    <property type="entry name" value="adh_short"/>
    <property type="match status" value="1"/>
</dbReference>
<name>A0A3E0HLT6_9PSEU</name>
<evidence type="ECO:0000313" key="5">
    <source>
        <dbReference type="EMBL" id="REH47368.1"/>
    </source>
</evidence>
<dbReference type="AlphaFoldDB" id="A0A3E0HLT6"/>